<evidence type="ECO:0000313" key="6">
    <source>
        <dbReference type="Proteomes" id="UP000614469"/>
    </source>
</evidence>
<dbReference type="Gene3D" id="2.30.30.40">
    <property type="entry name" value="SH3 Domains"/>
    <property type="match status" value="1"/>
</dbReference>
<dbReference type="NCBIfam" id="NF041518">
    <property type="entry name" value="choice_anch_Q"/>
    <property type="match status" value="1"/>
</dbReference>
<evidence type="ECO:0000259" key="4">
    <source>
        <dbReference type="Pfam" id="PF13229"/>
    </source>
</evidence>
<dbReference type="InterPro" id="IPR059226">
    <property type="entry name" value="Choice_anch_Q_dom"/>
</dbReference>
<evidence type="ECO:0000259" key="3">
    <source>
        <dbReference type="Pfam" id="PF05048"/>
    </source>
</evidence>
<proteinExistence type="predicted"/>
<dbReference type="EMBL" id="JACNJN010000077">
    <property type="protein sequence ID" value="MBC8334691.1"/>
    <property type="molecule type" value="Genomic_DNA"/>
</dbReference>
<dbReference type="AlphaFoldDB" id="A0A8J6TE47"/>
<evidence type="ECO:0000256" key="2">
    <source>
        <dbReference type="SAM" id="SignalP"/>
    </source>
</evidence>
<evidence type="ECO:0000313" key="5">
    <source>
        <dbReference type="EMBL" id="MBC8334691.1"/>
    </source>
</evidence>
<dbReference type="InterPro" id="IPR007742">
    <property type="entry name" value="NosD_dom"/>
</dbReference>
<feature type="domain" description="Right handed beta helix" evidence="4">
    <location>
        <begin position="271"/>
        <end position="396"/>
    </location>
</feature>
<dbReference type="InterPro" id="IPR012334">
    <property type="entry name" value="Pectin_lyas_fold"/>
</dbReference>
<evidence type="ECO:0000256" key="1">
    <source>
        <dbReference type="ARBA" id="ARBA00022737"/>
    </source>
</evidence>
<name>A0A8J6TE47_9CHLR</name>
<dbReference type="SUPFAM" id="SSF51126">
    <property type="entry name" value="Pectin lyase-like"/>
    <property type="match status" value="2"/>
</dbReference>
<feature type="chain" id="PRO_5035282073" evidence="2">
    <location>
        <begin position="23"/>
        <end position="666"/>
    </location>
</feature>
<dbReference type="PANTHER" id="PTHR22990:SF15">
    <property type="entry name" value="F-BOX ONLY PROTEIN 10"/>
    <property type="match status" value="1"/>
</dbReference>
<accession>A0A8J6TE47</accession>
<reference evidence="5 6" key="1">
    <citation type="submission" date="2020-08" db="EMBL/GenBank/DDBJ databases">
        <title>Bridging the membrane lipid divide: bacteria of the FCB group superphylum have the potential to synthesize archaeal ether lipids.</title>
        <authorList>
            <person name="Villanueva L."/>
            <person name="Von Meijenfeldt F.A.B."/>
            <person name="Westbye A.B."/>
            <person name="Yadav S."/>
            <person name="Hopmans E.C."/>
            <person name="Dutilh B.E."/>
            <person name="Sinninghe Damste J.S."/>
        </authorList>
    </citation>
    <scope>NUCLEOTIDE SEQUENCE [LARGE SCALE GENOMIC DNA]</scope>
    <source>
        <strain evidence="5">NIOZ-UU36</strain>
    </source>
</reference>
<sequence>MLKALTKFLLLFVLLSIIPACNFQRENVWYVAMDGDDNNSCRARANACRTIQAAINKAHPEGTVIIGPGSYEESIGIANHNLELRGSGADQTILDGAGQTNVVYILDSTVIITDMTITNTTDYGNGIFSEESTLALNNSHLTDNGIGLYLDGGIATVSNSRFTSNEGSAVFIDHAQGRIVNSVFAGNVGKGIQTSDSLAHSEINVSNSTISGNLQEGIYIYGDVTATISDSTIEGNSFGGISITARVQGALAGDPPAAEPPDWSTFPTTGCPQVVIINSLFRNNQASPPQDHAGGGIHAAGCSTTVVTNTTISGNQAGRGGGIYADLAPNGSITIANSTITGNIATQIGGGIYNSESGTVTLTGSIVSSNRDGNCSGPINSAGFNLDSSNTCGFRNAGDQSNTNPILDAHLRDNGGPTLTHQLFPGSPAIDTMQGSDCPVKDQRGVARPQGIACDIGAYETEELALEPPPPIGVVPTLPTLTLSEPPSVTSTQDSNCRLGPGPDYEVRSSLLTGQTAPITGRNTDSSWWMIKLGGSECWIWGQIVTVTGDSSQVSVKTPPPLPIVTVTEPVPLTAPSPTSPSGTLNCADVTGGVTLSWSVVSHANGIDHYEWELNGSPSDSGNTGNAQASTSGLSCAGAIYQWRARAVDGKGNIGPWSSFMQFNVP</sequence>
<keyword evidence="1" id="KW-0677">Repeat</keyword>
<keyword evidence="2" id="KW-0732">Signal</keyword>
<protein>
    <submittedName>
        <fullName evidence="5">Right-handed parallel beta-helix repeat-containing protein</fullName>
    </submittedName>
</protein>
<dbReference type="Gene3D" id="2.160.20.10">
    <property type="entry name" value="Single-stranded right-handed beta-helix, Pectin lyase-like"/>
    <property type="match status" value="2"/>
</dbReference>
<dbReference type="InterPro" id="IPR011050">
    <property type="entry name" value="Pectin_lyase_fold/virulence"/>
</dbReference>
<dbReference type="Pfam" id="PF05048">
    <property type="entry name" value="NosD"/>
    <property type="match status" value="1"/>
</dbReference>
<comment type="caution">
    <text evidence="5">The sequence shown here is derived from an EMBL/GenBank/DDBJ whole genome shotgun (WGS) entry which is preliminary data.</text>
</comment>
<organism evidence="5 6">
    <name type="scientific">Candidatus Desulfolinea nitratireducens</name>
    <dbReference type="NCBI Taxonomy" id="2841698"/>
    <lineage>
        <taxon>Bacteria</taxon>
        <taxon>Bacillati</taxon>
        <taxon>Chloroflexota</taxon>
        <taxon>Anaerolineae</taxon>
        <taxon>Anaerolineales</taxon>
        <taxon>Anaerolineales incertae sedis</taxon>
        <taxon>Candidatus Desulfolinea</taxon>
    </lineage>
</organism>
<dbReference type="PANTHER" id="PTHR22990">
    <property type="entry name" value="F-BOX ONLY PROTEIN"/>
    <property type="match status" value="1"/>
</dbReference>
<gene>
    <name evidence="5" type="ORF">H8E29_05460</name>
</gene>
<dbReference type="InterPro" id="IPR039448">
    <property type="entry name" value="Beta_helix"/>
</dbReference>
<dbReference type="SMART" id="SM00710">
    <property type="entry name" value="PbH1"/>
    <property type="match status" value="8"/>
</dbReference>
<dbReference type="Gene3D" id="2.60.40.10">
    <property type="entry name" value="Immunoglobulins"/>
    <property type="match status" value="1"/>
</dbReference>
<dbReference type="InterPro" id="IPR051550">
    <property type="entry name" value="SCF-Subunits/Alg-Epimerases"/>
</dbReference>
<dbReference type="InterPro" id="IPR013783">
    <property type="entry name" value="Ig-like_fold"/>
</dbReference>
<feature type="domain" description="Periplasmic copper-binding protein NosD beta helix" evidence="3">
    <location>
        <begin position="116"/>
        <end position="244"/>
    </location>
</feature>
<dbReference type="Pfam" id="PF13229">
    <property type="entry name" value="Beta_helix"/>
    <property type="match status" value="1"/>
</dbReference>
<dbReference type="Proteomes" id="UP000614469">
    <property type="component" value="Unassembled WGS sequence"/>
</dbReference>
<feature type="signal peptide" evidence="2">
    <location>
        <begin position="1"/>
        <end position="22"/>
    </location>
</feature>
<dbReference type="InterPro" id="IPR006626">
    <property type="entry name" value="PbH1"/>
</dbReference>